<dbReference type="Proteomes" id="UP001162992">
    <property type="component" value="Chromosome 23"/>
</dbReference>
<evidence type="ECO:0000313" key="2">
    <source>
        <dbReference type="Proteomes" id="UP001162992"/>
    </source>
</evidence>
<gene>
    <name evidence="1" type="ORF">O6H91_23G034700</name>
</gene>
<name>A0ACC2A9K8_DIPCM</name>
<comment type="caution">
    <text evidence="1">The sequence shown here is derived from an EMBL/GenBank/DDBJ whole genome shotgun (WGS) entry which is preliminary data.</text>
</comment>
<sequence>MGSTLKSNSQSYRHESDSDAEVSLDTSLYSIYTSDGTLDVKGNPAIKSSTGGSWTTICILGCQMGLTSANFGISYDLVLYMTRVLNQGNAKSTTLVNVWNGVTNLTCLFGAIVADSYLGDYVTSGTLCIIAFLGTVLITLSATISSLKPTPCVNETSVCPRATSAQLWFFNVALYVIAIGNGSQPCLVAFGADQFDENDKHESKKKHSYFNWYYLSLCLGSLIAGLVLVNVEAKIGFGLGFGLSAAIVGLGVVVFYGGTPIYRYRRQRHNPFGEMAKVLVAATCKWNVKVPEDSRLLNNENGQDSTNQWCWSNPHTKRFRFLDKAATVTGRDWSAVTGRANPWRLCTVAQVEHLKSILSLGPIWASIILYGTMFGQMSSFFVLQGSFMNTHVGTFNIPPATLNIVDVVTVIIVTFMYQSVMMPFMVRLTNNIQGLTHLQRIGVGQLLTVLAMACAALLEWERLQLVNPHGNAAAANLSVLWQIPQYSLIGASEVFAYIGQIEFFYDQAPEGAQSFGAALSFSAMALGNFLGGYLVTFLQSITGYDGNGGWIPQNIDHGHLDYYFWVLTFLSGINFIYFLIVASSYHYKQSQVDERTDDA</sequence>
<dbReference type="EMBL" id="CM055114">
    <property type="protein sequence ID" value="KAJ7514240.1"/>
    <property type="molecule type" value="Genomic_DNA"/>
</dbReference>
<protein>
    <submittedName>
        <fullName evidence="1">Uncharacterized protein</fullName>
    </submittedName>
</protein>
<accession>A0ACC2A9K8</accession>
<evidence type="ECO:0000313" key="1">
    <source>
        <dbReference type="EMBL" id="KAJ7514240.1"/>
    </source>
</evidence>
<keyword evidence="2" id="KW-1185">Reference proteome</keyword>
<reference evidence="2" key="1">
    <citation type="journal article" date="2024" name="Proc. Natl. Acad. Sci. U.S.A.">
        <title>Extraordinary preservation of gene collinearity over three hundred million years revealed in homosporous lycophytes.</title>
        <authorList>
            <person name="Li C."/>
            <person name="Wickell D."/>
            <person name="Kuo L.Y."/>
            <person name="Chen X."/>
            <person name="Nie B."/>
            <person name="Liao X."/>
            <person name="Peng D."/>
            <person name="Ji J."/>
            <person name="Jenkins J."/>
            <person name="Williams M."/>
            <person name="Shu S."/>
            <person name="Plott C."/>
            <person name="Barry K."/>
            <person name="Rajasekar S."/>
            <person name="Grimwood J."/>
            <person name="Han X."/>
            <person name="Sun S."/>
            <person name="Hou Z."/>
            <person name="He W."/>
            <person name="Dai G."/>
            <person name="Sun C."/>
            <person name="Schmutz J."/>
            <person name="Leebens-Mack J.H."/>
            <person name="Li F.W."/>
            <person name="Wang L."/>
        </authorList>
    </citation>
    <scope>NUCLEOTIDE SEQUENCE [LARGE SCALE GENOMIC DNA]</scope>
    <source>
        <strain evidence="2">cv. PW_Plant_1</strain>
    </source>
</reference>
<organism evidence="1 2">
    <name type="scientific">Diphasiastrum complanatum</name>
    <name type="common">Issler's clubmoss</name>
    <name type="synonym">Lycopodium complanatum</name>
    <dbReference type="NCBI Taxonomy" id="34168"/>
    <lineage>
        <taxon>Eukaryota</taxon>
        <taxon>Viridiplantae</taxon>
        <taxon>Streptophyta</taxon>
        <taxon>Embryophyta</taxon>
        <taxon>Tracheophyta</taxon>
        <taxon>Lycopodiopsida</taxon>
        <taxon>Lycopodiales</taxon>
        <taxon>Lycopodiaceae</taxon>
        <taxon>Lycopodioideae</taxon>
        <taxon>Diphasiastrum</taxon>
    </lineage>
</organism>
<proteinExistence type="predicted"/>